<proteinExistence type="predicted"/>
<name>A0A517SJP6_9PLAN</name>
<sequence length="36" mass="3844">MAGLSCSRDLFDSWLGGERDIGTETATVALRSIAPF</sequence>
<keyword evidence="2" id="KW-1185">Reference proteome</keyword>
<evidence type="ECO:0000313" key="1">
    <source>
        <dbReference type="EMBL" id="QDT56353.1"/>
    </source>
</evidence>
<evidence type="ECO:0000313" key="2">
    <source>
        <dbReference type="Proteomes" id="UP000315700"/>
    </source>
</evidence>
<dbReference type="Proteomes" id="UP000315700">
    <property type="component" value="Chromosome"/>
</dbReference>
<organism evidence="1 2">
    <name type="scientific">Caulifigura coniformis</name>
    <dbReference type="NCBI Taxonomy" id="2527983"/>
    <lineage>
        <taxon>Bacteria</taxon>
        <taxon>Pseudomonadati</taxon>
        <taxon>Planctomycetota</taxon>
        <taxon>Planctomycetia</taxon>
        <taxon>Planctomycetales</taxon>
        <taxon>Planctomycetaceae</taxon>
        <taxon>Caulifigura</taxon>
    </lineage>
</organism>
<dbReference type="EMBL" id="CP036271">
    <property type="protein sequence ID" value="QDT56353.1"/>
    <property type="molecule type" value="Genomic_DNA"/>
</dbReference>
<dbReference type="InParanoid" id="A0A517SJP6"/>
<accession>A0A517SJP6</accession>
<dbReference type="AlphaFoldDB" id="A0A517SJP6"/>
<dbReference type="KEGG" id="ccos:Pan44_44060"/>
<gene>
    <name evidence="1" type="ORF">Pan44_44060</name>
</gene>
<reference evidence="1 2" key="1">
    <citation type="submission" date="2019-02" db="EMBL/GenBank/DDBJ databases">
        <title>Deep-cultivation of Planctomycetes and their phenomic and genomic characterization uncovers novel biology.</title>
        <authorList>
            <person name="Wiegand S."/>
            <person name="Jogler M."/>
            <person name="Boedeker C."/>
            <person name="Pinto D."/>
            <person name="Vollmers J."/>
            <person name="Rivas-Marin E."/>
            <person name="Kohn T."/>
            <person name="Peeters S.H."/>
            <person name="Heuer A."/>
            <person name="Rast P."/>
            <person name="Oberbeckmann S."/>
            <person name="Bunk B."/>
            <person name="Jeske O."/>
            <person name="Meyerdierks A."/>
            <person name="Storesund J.E."/>
            <person name="Kallscheuer N."/>
            <person name="Luecker S."/>
            <person name="Lage O.M."/>
            <person name="Pohl T."/>
            <person name="Merkel B.J."/>
            <person name="Hornburger P."/>
            <person name="Mueller R.-W."/>
            <person name="Bruemmer F."/>
            <person name="Labrenz M."/>
            <person name="Spormann A.M."/>
            <person name="Op den Camp H."/>
            <person name="Overmann J."/>
            <person name="Amann R."/>
            <person name="Jetten M.S.M."/>
            <person name="Mascher T."/>
            <person name="Medema M.H."/>
            <person name="Devos D.P."/>
            <person name="Kaster A.-K."/>
            <person name="Ovreas L."/>
            <person name="Rohde M."/>
            <person name="Galperin M.Y."/>
            <person name="Jogler C."/>
        </authorList>
    </citation>
    <scope>NUCLEOTIDE SEQUENCE [LARGE SCALE GENOMIC DNA]</scope>
    <source>
        <strain evidence="1 2">Pan44</strain>
    </source>
</reference>
<protein>
    <submittedName>
        <fullName evidence="1">Uncharacterized protein</fullName>
    </submittedName>
</protein>